<dbReference type="InterPro" id="IPR029006">
    <property type="entry name" value="ADF-H/Gelsolin-like_dom_sf"/>
</dbReference>
<dbReference type="Gene3D" id="3.40.20.10">
    <property type="entry name" value="Severin"/>
    <property type="match status" value="1"/>
</dbReference>
<keyword evidence="6" id="KW-1185">Reference proteome</keyword>
<dbReference type="EMBL" id="SHOA02000001">
    <property type="protein sequence ID" value="TDH73092.1"/>
    <property type="molecule type" value="Genomic_DNA"/>
</dbReference>
<dbReference type="GeneID" id="94348486"/>
<dbReference type="PANTHER" id="PTHR46381:SF2">
    <property type="entry name" value="MAP KINASE PHOSPHATASE"/>
    <property type="match status" value="1"/>
</dbReference>
<dbReference type="FunFam" id="3.90.190.10:FF:000130">
    <property type="entry name" value="Dual specificity protein phosphatase, putative"/>
    <property type="match status" value="1"/>
</dbReference>
<accession>A0A976NZC3</accession>
<name>A0A976NZC3_BRELC</name>
<evidence type="ECO:0000259" key="3">
    <source>
        <dbReference type="PROSITE" id="PS50054"/>
    </source>
</evidence>
<dbReference type="InterPro" id="IPR000387">
    <property type="entry name" value="Tyr_Pase_dom"/>
</dbReference>
<evidence type="ECO:0000313" key="5">
    <source>
        <dbReference type="EMBL" id="TDH73092.1"/>
    </source>
</evidence>
<dbReference type="InterPro" id="IPR020422">
    <property type="entry name" value="TYR_PHOSPHATASE_DUAL_dom"/>
</dbReference>
<dbReference type="Pfam" id="PF00782">
    <property type="entry name" value="DSPc"/>
    <property type="match status" value="1"/>
</dbReference>
<dbReference type="InterPro" id="IPR000340">
    <property type="entry name" value="Dual-sp_phosphatase_cat-dom"/>
</dbReference>
<dbReference type="GO" id="GO:0004721">
    <property type="term" value="F:phosphoprotein phosphatase activity"/>
    <property type="evidence" value="ECO:0007669"/>
    <property type="project" value="UniProtKB-KW"/>
</dbReference>
<keyword evidence="1" id="KW-0378">Hydrolase</keyword>
<evidence type="ECO:0008006" key="7">
    <source>
        <dbReference type="Google" id="ProtNLM"/>
    </source>
</evidence>
<dbReference type="AlphaFoldDB" id="A0A976NZC3"/>
<dbReference type="PROSITE" id="PS50056">
    <property type="entry name" value="TYR_PHOSPHATASE_2"/>
    <property type="match status" value="1"/>
</dbReference>
<dbReference type="PRINTS" id="PR01908">
    <property type="entry name" value="ADSPHPHTASE"/>
</dbReference>
<evidence type="ECO:0000259" key="4">
    <source>
        <dbReference type="PROSITE" id="PS50056"/>
    </source>
</evidence>
<dbReference type="PANTHER" id="PTHR46381">
    <property type="entry name" value="MKPA PROTEIN"/>
    <property type="match status" value="1"/>
</dbReference>
<dbReference type="RefSeq" id="XP_067822591.1">
    <property type="nucleotide sequence ID" value="XM_067962815.1"/>
</dbReference>
<evidence type="ECO:0000256" key="2">
    <source>
        <dbReference type="ARBA" id="ARBA00022912"/>
    </source>
</evidence>
<evidence type="ECO:0000313" key="6">
    <source>
        <dbReference type="Proteomes" id="UP000294530"/>
    </source>
</evidence>
<dbReference type="PROSITE" id="PS50054">
    <property type="entry name" value="TYR_PHOSPHATASE_DUAL"/>
    <property type="match status" value="1"/>
</dbReference>
<dbReference type="CDD" id="cd14498">
    <property type="entry name" value="DSP"/>
    <property type="match status" value="1"/>
</dbReference>
<dbReference type="SUPFAM" id="SSF52799">
    <property type="entry name" value="(Phosphotyrosine protein) phosphatases II"/>
    <property type="match status" value="1"/>
</dbReference>
<evidence type="ECO:0000256" key="1">
    <source>
        <dbReference type="ARBA" id="ARBA00022801"/>
    </source>
</evidence>
<dbReference type="SUPFAM" id="SSF55753">
    <property type="entry name" value="Actin depolymerizing proteins"/>
    <property type="match status" value="1"/>
</dbReference>
<dbReference type="Proteomes" id="UP000294530">
    <property type="component" value="Unassembled WGS sequence"/>
</dbReference>
<protein>
    <recommendedName>
        <fullName evidence="7">Protein-serine/threonine phosphatase</fullName>
    </recommendedName>
</protein>
<dbReference type="OrthoDB" id="10252009at2759"/>
<dbReference type="InterPro" id="IPR016130">
    <property type="entry name" value="Tyr_Pase_AS"/>
</dbReference>
<gene>
    <name evidence="5" type="ORF">CCR75_004729</name>
</gene>
<dbReference type="SMART" id="SM00195">
    <property type="entry name" value="DSPc"/>
    <property type="match status" value="1"/>
</dbReference>
<sequence length="580" mass="64301">MELAHVFIPLSAQQSSGGDGSHAKRKLETIHSALLPSEAPSPTAASYSYKSLRANVDALPPVDMHLKAPRCSTTRPLSLTRCYSDGKIRKAFGELLHTEVMGDDQDLPTRKIYSSSPDLMVHSIPEERSNCIGPSPRNPFLSEETSPLSIPRVSKSPVFNTNSFNDDGLIITPLPMPKKRVCSQQSSTPSKSEMNPLLWATSLTKVKKRSLGVVANTSSSEKSASLSIDRNLQRCNNTFGKALSSPSVKSSLPLVSVSLRGNVNAPKRMNLPPQRRSRNPGNLSLDLSQVDIATATPRTSAFNNVKRRNDEAAECSRLLDFLYIGGATVAKNKSMLTQHGITHIINCAASVAPISYPDDFNYFNIMLRDHSSQDIARHFYSVFDFIERARKIQGRVFLHCVKGISRSPTIAIAYLMWYKNIGMYKALDLVRQARPSVDPNVGFVFQLTEWEHLHPEGKLKFPKTIVFRMDIAYADSKESCNRDGLKATKTPLFEGPLLSVSQDYFRDPTKDIGGLCLIVACADYMFVWCGTDVTNDQVEVAKSGAQLLQCYEAFPVHWETVRQGQEPVAFWNLVGDDPSR</sequence>
<proteinExistence type="predicted"/>
<dbReference type="InterPro" id="IPR029021">
    <property type="entry name" value="Prot-tyrosine_phosphatase-like"/>
</dbReference>
<comment type="caution">
    <text evidence="5">The sequence shown here is derived from an EMBL/GenBank/DDBJ whole genome shotgun (WGS) entry which is preliminary data.</text>
</comment>
<organism evidence="5 6">
    <name type="scientific">Bremia lactucae</name>
    <name type="common">Lettuce downy mildew</name>
    <dbReference type="NCBI Taxonomy" id="4779"/>
    <lineage>
        <taxon>Eukaryota</taxon>
        <taxon>Sar</taxon>
        <taxon>Stramenopiles</taxon>
        <taxon>Oomycota</taxon>
        <taxon>Peronosporomycetes</taxon>
        <taxon>Peronosporales</taxon>
        <taxon>Peronosporaceae</taxon>
        <taxon>Bremia</taxon>
    </lineage>
</organism>
<feature type="domain" description="Tyrosine-protein phosphatase" evidence="3">
    <location>
        <begin position="314"/>
        <end position="456"/>
    </location>
</feature>
<keyword evidence="2" id="KW-0904">Protein phosphatase</keyword>
<feature type="domain" description="Tyrosine specific protein phosphatases" evidence="4">
    <location>
        <begin position="377"/>
        <end position="437"/>
    </location>
</feature>
<dbReference type="KEGG" id="blac:94348486"/>
<dbReference type="Gene3D" id="3.90.190.10">
    <property type="entry name" value="Protein tyrosine phosphatase superfamily"/>
    <property type="match status" value="1"/>
</dbReference>
<dbReference type="PROSITE" id="PS00383">
    <property type="entry name" value="TYR_PHOSPHATASE_1"/>
    <property type="match status" value="1"/>
</dbReference>
<reference evidence="5 6" key="1">
    <citation type="journal article" date="2021" name="Genome Biol.">
        <title>AFLAP: assembly-free linkage analysis pipeline using k-mers from genome sequencing data.</title>
        <authorList>
            <person name="Fletcher K."/>
            <person name="Zhang L."/>
            <person name="Gil J."/>
            <person name="Han R."/>
            <person name="Cavanaugh K."/>
            <person name="Michelmore R."/>
        </authorList>
    </citation>
    <scope>NUCLEOTIDE SEQUENCE [LARGE SCALE GENOMIC DNA]</scope>
    <source>
        <strain evidence="5 6">SF5</strain>
    </source>
</reference>